<proteinExistence type="predicted"/>
<name>A0A0S4KXP5_9BACT</name>
<keyword evidence="1" id="KW-0812">Transmembrane</keyword>
<reference evidence="3" key="1">
    <citation type="submission" date="2015-09" db="EMBL/GenBank/DDBJ databases">
        <authorList>
            <person name="Daims H."/>
        </authorList>
    </citation>
    <scope>NUCLEOTIDE SEQUENCE [LARGE SCALE GENOMIC DNA]</scope>
</reference>
<keyword evidence="1" id="KW-0472">Membrane</keyword>
<feature type="transmembrane region" description="Helical" evidence="1">
    <location>
        <begin position="204"/>
        <end position="224"/>
    </location>
</feature>
<sequence>MSKRIGMSRNNRWFAGVGLLVASVALTAVGAEAVPINFSVDVGGTIQYMGGTIPLVISGAPVSAVDNGIAPPISVTGGFLSLVTGDFTSGTATTSGFQSIYADGGGVFNLFGDVGSGWTTLLSGSFLGPVTFDCCLLGSSSLSGLLTVNSVDANLASLLGFNLPATGGSLGLVQLFETIPTAPGVAFSGLQAGGVITVVDVIPLPPAVFLMGSGLAGLVGLRFCRGKR</sequence>
<evidence type="ECO:0000313" key="2">
    <source>
        <dbReference type="EMBL" id="CUQ67172.1"/>
    </source>
</evidence>
<organism evidence="2 3">
    <name type="scientific">Candidatus Nitrospira inopinata</name>
    <dbReference type="NCBI Taxonomy" id="1715989"/>
    <lineage>
        <taxon>Bacteria</taxon>
        <taxon>Pseudomonadati</taxon>
        <taxon>Nitrospirota</taxon>
        <taxon>Nitrospiria</taxon>
        <taxon>Nitrospirales</taxon>
        <taxon>Nitrospiraceae</taxon>
        <taxon>Nitrospira</taxon>
    </lineage>
</organism>
<dbReference type="AlphaFoldDB" id="A0A0S4KXP5"/>
<dbReference type="KEGG" id="nio:NITINOP_2200"/>
<keyword evidence="3" id="KW-1185">Reference proteome</keyword>
<gene>
    <name evidence="2" type="ORF">NITINOP_2200</name>
</gene>
<evidence type="ECO:0008006" key="4">
    <source>
        <dbReference type="Google" id="ProtNLM"/>
    </source>
</evidence>
<dbReference type="Proteomes" id="UP000066284">
    <property type="component" value="Chromosome 1"/>
</dbReference>
<accession>A0A0S4KXP5</accession>
<evidence type="ECO:0000256" key="1">
    <source>
        <dbReference type="SAM" id="Phobius"/>
    </source>
</evidence>
<keyword evidence="1" id="KW-1133">Transmembrane helix</keyword>
<protein>
    <recommendedName>
        <fullName evidence="4">PEP-CTERM protein-sorting domain-containing protein</fullName>
    </recommendedName>
</protein>
<dbReference type="EMBL" id="LN885086">
    <property type="protein sequence ID" value="CUQ67172.1"/>
    <property type="molecule type" value="Genomic_DNA"/>
</dbReference>
<evidence type="ECO:0000313" key="3">
    <source>
        <dbReference type="Proteomes" id="UP000066284"/>
    </source>
</evidence>